<dbReference type="KEGG" id="stq:Spith_1619"/>
<dbReference type="HOGENOM" id="CLU_640328_0_0_12"/>
<proteinExistence type="predicted"/>
<dbReference type="PANTHER" id="PTHR36836">
    <property type="entry name" value="COLANIC ACID BIOSYNTHESIS PROTEIN WCAK"/>
    <property type="match status" value="1"/>
</dbReference>
<dbReference type="EMBL" id="CP002903">
    <property type="protein sequence ID" value="AEJ61880.1"/>
    <property type="molecule type" value="Genomic_DNA"/>
</dbReference>
<evidence type="ECO:0000259" key="1">
    <source>
        <dbReference type="Pfam" id="PF04230"/>
    </source>
</evidence>
<evidence type="ECO:0000313" key="2">
    <source>
        <dbReference type="EMBL" id="AEJ61880.1"/>
    </source>
</evidence>
<evidence type="ECO:0000313" key="3">
    <source>
        <dbReference type="Proteomes" id="UP000007254"/>
    </source>
</evidence>
<reference evidence="2 3" key="1">
    <citation type="submission" date="2011-06" db="EMBL/GenBank/DDBJ databases">
        <title>The complete genome of Spirochaeta thermophila DSM 6578.</title>
        <authorList>
            <consortium name="US DOE Joint Genome Institute (JGI-PGF)"/>
            <person name="Lucas S."/>
            <person name="Lapidus A."/>
            <person name="Bruce D."/>
            <person name="Goodwin L."/>
            <person name="Pitluck S."/>
            <person name="Peters L."/>
            <person name="Kyrpides N."/>
            <person name="Mavromatis K."/>
            <person name="Ivanova N."/>
            <person name="Mikailova N."/>
            <person name="Pagani I."/>
            <person name="Chertkov O."/>
            <person name="Detter J.C."/>
            <person name="Tapia R."/>
            <person name="Han C."/>
            <person name="Land M."/>
            <person name="Hauser L."/>
            <person name="Markowitz V."/>
            <person name="Cheng J.-F."/>
            <person name="Hugenholtz P."/>
            <person name="Woyke T."/>
            <person name="Wu D."/>
            <person name="Spring S."/>
            <person name="Merkhoffer B."/>
            <person name="Schneider S."/>
            <person name="Klenk H.-P."/>
            <person name="Eisen J.A."/>
        </authorList>
    </citation>
    <scope>NUCLEOTIDE SEQUENCE [LARGE SCALE GENOMIC DNA]</scope>
    <source>
        <strain evidence="3">ATCC 700085 / DSM 6578 / Z-1203</strain>
    </source>
</reference>
<name>G0GAY4_WINT7</name>
<feature type="domain" description="Polysaccharide pyruvyl transferase" evidence="1">
    <location>
        <begin position="27"/>
        <end position="354"/>
    </location>
</feature>
<accession>G0GAY4</accession>
<sequence length="433" mass="50475">MICKEKATAKTRYQKGSIVIIGGNFVNKGAQLLLDTTLALLSSYYPYMEKYIVDSFPIRVRKSYREHRILQIPYIYNFCYILFDSDINISGNIKILIRNIKFFMKRILSLRLILDIKNVFYLLRVKKEVVLVIDISGYGYKIKGNDYDIMNFIQLSFDKLFKKSTYVFFPQSFGPFEVRGENPIVKRIQKHLSRSVVFARETTSLEALVSLGIEAILWPDICLLYSFKSKDVISPLRWYFPRNKHVIVIPNMRLYDYYPSEIVESFYKSLLKGLIALEIPTILLMHSLDDAPIFLLLKTEFLDHNRFLFPFDKELSPNEIETIIKSYGAVVVSGRYHGLVVSLRNYIPSIATGWAHKYEDLFELLGIEDFAFDIGEPGICEQILNRVKSLYYDPHFRNELVTSLQERIKKLQEEFPISEFISYIANKTGGIYS</sequence>
<dbReference type="PANTHER" id="PTHR36836:SF1">
    <property type="entry name" value="COLANIC ACID BIOSYNTHESIS PROTEIN WCAK"/>
    <property type="match status" value="1"/>
</dbReference>
<dbReference type="Proteomes" id="UP000007254">
    <property type="component" value="Chromosome"/>
</dbReference>
<dbReference type="STRING" id="869211.Spith_1619"/>
<dbReference type="InterPro" id="IPR007345">
    <property type="entry name" value="Polysacch_pyruvyl_Trfase"/>
</dbReference>
<gene>
    <name evidence="2" type="ordered locus">Spith_1619</name>
</gene>
<organism evidence="2 3">
    <name type="scientific">Winmispira thermophila (strain ATCC 700085 / DSM 6578 / Z-1203)</name>
    <name type="common">Spirochaeta thermophila</name>
    <dbReference type="NCBI Taxonomy" id="869211"/>
    <lineage>
        <taxon>Bacteria</taxon>
        <taxon>Pseudomonadati</taxon>
        <taxon>Spirochaetota</taxon>
        <taxon>Spirochaetia</taxon>
        <taxon>Winmispirales</taxon>
        <taxon>Winmispiraceae</taxon>
        <taxon>Winmispira</taxon>
    </lineage>
</organism>
<dbReference type="OrthoDB" id="6058856at2"/>
<keyword evidence="3" id="KW-1185">Reference proteome</keyword>
<dbReference type="AlphaFoldDB" id="G0GAY4"/>
<protein>
    <recommendedName>
        <fullName evidence="1">Polysaccharide pyruvyl transferase domain-containing protein</fullName>
    </recommendedName>
</protein>
<dbReference type="Pfam" id="PF04230">
    <property type="entry name" value="PS_pyruv_trans"/>
    <property type="match status" value="1"/>
</dbReference>
<dbReference type="RefSeq" id="WP_014625210.1">
    <property type="nucleotide sequence ID" value="NC_017583.1"/>
</dbReference>